<reference evidence="10 11" key="2">
    <citation type="submission" date="2018-12" db="EMBL/GenBank/DDBJ databases">
        <title>Simiduia agarivorans gen. nov., sp. nov., a marine, agarolytic bacterium isolated from shallow coastal water from Keelung, Taiwan.</title>
        <authorList>
            <person name="Shieh W.Y."/>
        </authorList>
    </citation>
    <scope>NUCLEOTIDE SEQUENCE [LARGE SCALE GENOMIC DNA]</scope>
    <source>
        <strain evidence="10 11">GTF-13</strain>
    </source>
</reference>
<feature type="domain" description="RlmI-like PUA" evidence="9">
    <location>
        <begin position="6"/>
        <end position="72"/>
    </location>
</feature>
<comment type="caution">
    <text evidence="10">The sequence shown here is derived from an EMBL/GenBank/DDBJ whole genome shotgun (WGS) entry which is preliminary data.</text>
</comment>
<dbReference type="GO" id="GO:0032259">
    <property type="term" value="P:methylation"/>
    <property type="evidence" value="ECO:0007669"/>
    <property type="project" value="UniProtKB-KW"/>
</dbReference>
<dbReference type="InterPro" id="IPR041532">
    <property type="entry name" value="RlmI-like_PUA"/>
</dbReference>
<gene>
    <name evidence="10" type="ORF">D0544_14675</name>
</gene>
<keyword evidence="4 10" id="KW-0489">Methyltransferase</keyword>
<evidence type="ECO:0000259" key="8">
    <source>
        <dbReference type="Pfam" id="PF10672"/>
    </source>
</evidence>
<dbReference type="PANTHER" id="PTHR42873:SF1">
    <property type="entry name" value="S-ADENOSYLMETHIONINE-DEPENDENT METHYLTRANSFERASE DOMAIN-CONTAINING PROTEIN"/>
    <property type="match status" value="1"/>
</dbReference>
<protein>
    <submittedName>
        <fullName evidence="10">Class I SAM-dependent rRNA methyltransferase</fullName>
    </submittedName>
</protein>
<dbReference type="Pfam" id="PF17785">
    <property type="entry name" value="PUA_3"/>
    <property type="match status" value="1"/>
</dbReference>
<dbReference type="InterPro" id="IPR036974">
    <property type="entry name" value="PUA_sf"/>
</dbReference>
<reference evidence="10 11" key="1">
    <citation type="submission" date="2018-08" db="EMBL/GenBank/DDBJ databases">
        <authorList>
            <person name="Khan S.A."/>
        </authorList>
    </citation>
    <scope>NUCLEOTIDE SEQUENCE [LARGE SCALE GENOMIC DNA]</scope>
    <source>
        <strain evidence="10 11">GTF-13</strain>
    </source>
</reference>
<sequence>MNFNLLRLKPKAERRLSAGHLWIYSNEVDTKATPLTRFEAGEQVVVETASGKPLGVAYVNPNTLICGRMVSRDLKHGLNKSLLVHRIQRALSLRERAFEDPCYRLVYGDSDGLPGLVVDRFNDLLVVQIATAGMERVRDEVVTALQQVLNPAAIVLKNSGQLRRPEALDEYTEVVVGEVTGPVPLRENGVNFLAPVLDGQKTGWFYDHRMSRARLQHYARGQRVLDLFSYIGGWGVQAAAAGAEEVVCVDASASALEYVHENARLNGLEERVSTLQGDAFAALKQLREEQQRFDLIVVDPPAFIKRRKDIKAGEQAYRRINEQAMRLLSRDGVMVSASCSMHLQRDNLVDILRLSSRHLDRQLQIIEQGHQGADHPIHPSIPETEYLKAIFCRVCLA</sequence>
<dbReference type="PANTHER" id="PTHR42873">
    <property type="entry name" value="RIBOSOMAL RNA LARGE SUBUNIT METHYLTRANSFERASE"/>
    <property type="match status" value="1"/>
</dbReference>
<dbReference type="InterPro" id="IPR019614">
    <property type="entry name" value="SAM-dep_methyl-trfase"/>
</dbReference>
<dbReference type="EMBL" id="QWEZ01000002">
    <property type="protein sequence ID" value="RRJ83081.1"/>
    <property type="molecule type" value="Genomic_DNA"/>
</dbReference>
<dbReference type="GO" id="GO:0008168">
    <property type="term" value="F:methyltransferase activity"/>
    <property type="evidence" value="ECO:0007669"/>
    <property type="project" value="UniProtKB-KW"/>
</dbReference>
<keyword evidence="2" id="KW-0963">Cytoplasm</keyword>
<evidence type="ECO:0000259" key="9">
    <source>
        <dbReference type="Pfam" id="PF17785"/>
    </source>
</evidence>
<evidence type="ECO:0000256" key="2">
    <source>
        <dbReference type="ARBA" id="ARBA00022490"/>
    </source>
</evidence>
<dbReference type="AlphaFoldDB" id="A0A3P3VK21"/>
<evidence type="ECO:0000313" key="11">
    <source>
        <dbReference type="Proteomes" id="UP000280792"/>
    </source>
</evidence>
<dbReference type="InterPro" id="IPR015947">
    <property type="entry name" value="PUA-like_sf"/>
</dbReference>
<keyword evidence="6" id="KW-0949">S-adenosyl-L-methionine</keyword>
<dbReference type="Gene3D" id="3.40.50.150">
    <property type="entry name" value="Vaccinia Virus protein VP39"/>
    <property type="match status" value="1"/>
</dbReference>
<feature type="domain" description="S-adenosylmethionine-dependent methyltransferase" evidence="8">
    <location>
        <begin position="169"/>
        <end position="345"/>
    </location>
</feature>
<keyword evidence="11" id="KW-1185">Reference proteome</keyword>
<organism evidence="10 11">
    <name type="scientific">Aestuariirhabdus litorea</name>
    <dbReference type="NCBI Taxonomy" id="2528527"/>
    <lineage>
        <taxon>Bacteria</taxon>
        <taxon>Pseudomonadati</taxon>
        <taxon>Pseudomonadota</taxon>
        <taxon>Gammaproteobacteria</taxon>
        <taxon>Oceanospirillales</taxon>
        <taxon>Aestuariirhabdaceae</taxon>
        <taxon>Aestuariirhabdus</taxon>
    </lineage>
</organism>
<keyword evidence="3" id="KW-0698">rRNA processing</keyword>
<evidence type="ECO:0000256" key="3">
    <source>
        <dbReference type="ARBA" id="ARBA00022552"/>
    </source>
</evidence>
<name>A0A3P3VK21_9GAMM</name>
<evidence type="ECO:0000256" key="6">
    <source>
        <dbReference type="ARBA" id="ARBA00022691"/>
    </source>
</evidence>
<dbReference type="GO" id="GO:0003723">
    <property type="term" value="F:RNA binding"/>
    <property type="evidence" value="ECO:0007669"/>
    <property type="project" value="InterPro"/>
</dbReference>
<proteinExistence type="inferred from homology"/>
<dbReference type="Gene3D" id="3.30.750.80">
    <property type="entry name" value="RNA methyltransferase domain (HRMD) like"/>
    <property type="match status" value="1"/>
</dbReference>
<dbReference type="CDD" id="cd11572">
    <property type="entry name" value="RlmI_M_like"/>
    <property type="match status" value="1"/>
</dbReference>
<dbReference type="InterPro" id="IPR029063">
    <property type="entry name" value="SAM-dependent_MTases_sf"/>
</dbReference>
<dbReference type="CDD" id="cd02440">
    <property type="entry name" value="AdoMet_MTases"/>
    <property type="match status" value="1"/>
</dbReference>
<evidence type="ECO:0000256" key="7">
    <source>
        <dbReference type="ARBA" id="ARBA00038091"/>
    </source>
</evidence>
<evidence type="ECO:0000256" key="4">
    <source>
        <dbReference type="ARBA" id="ARBA00022603"/>
    </source>
</evidence>
<dbReference type="RefSeq" id="WP_125017424.1">
    <property type="nucleotide sequence ID" value="NZ_QWEZ01000002.1"/>
</dbReference>
<dbReference type="Gene3D" id="2.30.130.10">
    <property type="entry name" value="PUA domain"/>
    <property type="match status" value="1"/>
</dbReference>
<accession>A0A3P3VK21</accession>
<evidence type="ECO:0000256" key="5">
    <source>
        <dbReference type="ARBA" id="ARBA00022679"/>
    </source>
</evidence>
<evidence type="ECO:0000256" key="1">
    <source>
        <dbReference type="ARBA" id="ARBA00004496"/>
    </source>
</evidence>
<evidence type="ECO:0000313" key="10">
    <source>
        <dbReference type="EMBL" id="RRJ83081.1"/>
    </source>
</evidence>
<dbReference type="GO" id="GO:0005737">
    <property type="term" value="C:cytoplasm"/>
    <property type="evidence" value="ECO:0007669"/>
    <property type="project" value="UniProtKB-SubCell"/>
</dbReference>
<dbReference type="SUPFAM" id="SSF88697">
    <property type="entry name" value="PUA domain-like"/>
    <property type="match status" value="1"/>
</dbReference>
<dbReference type="Proteomes" id="UP000280792">
    <property type="component" value="Unassembled WGS sequence"/>
</dbReference>
<comment type="subcellular location">
    <subcellularLocation>
        <location evidence="1">Cytoplasm</location>
    </subcellularLocation>
</comment>
<keyword evidence="5 10" id="KW-0808">Transferase</keyword>
<dbReference type="Pfam" id="PF10672">
    <property type="entry name" value="Methyltrans_SAM"/>
    <property type="match status" value="1"/>
</dbReference>
<dbReference type="SUPFAM" id="SSF53335">
    <property type="entry name" value="S-adenosyl-L-methionine-dependent methyltransferases"/>
    <property type="match status" value="1"/>
</dbReference>
<comment type="similarity">
    <text evidence="7">Belongs to the methyltransferase superfamily. RlmI family.</text>
</comment>
<dbReference type="PROSITE" id="PS50890">
    <property type="entry name" value="PUA"/>
    <property type="match status" value="1"/>
</dbReference>
<dbReference type="GO" id="GO:0006364">
    <property type="term" value="P:rRNA processing"/>
    <property type="evidence" value="ECO:0007669"/>
    <property type="project" value="UniProtKB-KW"/>
</dbReference>
<dbReference type="CDD" id="cd21153">
    <property type="entry name" value="PUA_RlmI"/>
    <property type="match status" value="1"/>
</dbReference>